<dbReference type="SUPFAM" id="SSF56214">
    <property type="entry name" value="4'-phosphopantetheinyl transferase"/>
    <property type="match status" value="2"/>
</dbReference>
<evidence type="ECO:0000313" key="5">
    <source>
        <dbReference type="EMBL" id="ETS77820.1"/>
    </source>
</evidence>
<dbReference type="GO" id="GO:0000287">
    <property type="term" value="F:magnesium ion binding"/>
    <property type="evidence" value="ECO:0007669"/>
    <property type="project" value="InterPro"/>
</dbReference>
<evidence type="ECO:0000313" key="6">
    <source>
        <dbReference type="Proteomes" id="UP000030651"/>
    </source>
</evidence>
<dbReference type="OMA" id="HRTCRIP"/>
<dbReference type="GO" id="GO:0005829">
    <property type="term" value="C:cytosol"/>
    <property type="evidence" value="ECO:0007669"/>
    <property type="project" value="TreeGrafter"/>
</dbReference>
<dbReference type="EMBL" id="KI912115">
    <property type="protein sequence ID" value="ETS77820.1"/>
    <property type="molecule type" value="Genomic_DNA"/>
</dbReference>
<dbReference type="GO" id="GO:0008897">
    <property type="term" value="F:holo-[acyl-carrier-protein] synthase activity"/>
    <property type="evidence" value="ECO:0007669"/>
    <property type="project" value="UniProtKB-EC"/>
</dbReference>
<dbReference type="OrthoDB" id="26719at2759"/>
<dbReference type="Pfam" id="PF01648">
    <property type="entry name" value="ACPS"/>
    <property type="match status" value="1"/>
</dbReference>
<dbReference type="GO" id="GO:0019878">
    <property type="term" value="P:lysine biosynthetic process via aminoadipic acid"/>
    <property type="evidence" value="ECO:0007669"/>
    <property type="project" value="TreeGrafter"/>
</dbReference>
<dbReference type="PANTHER" id="PTHR12215">
    <property type="entry name" value="PHOSPHOPANTETHEINE TRANSFERASE"/>
    <property type="match status" value="1"/>
</dbReference>
<proteinExistence type="predicted"/>
<dbReference type="Gene3D" id="3.90.470.20">
    <property type="entry name" value="4'-phosphopantetheinyl transferase domain"/>
    <property type="match status" value="1"/>
</dbReference>
<feature type="domain" description="4'-phosphopantetheinyl transferase" evidence="3">
    <location>
        <begin position="129"/>
        <end position="225"/>
    </location>
</feature>
<reference evidence="6" key="1">
    <citation type="journal article" date="2015" name="BMC Genomics">
        <title>Genomic and transcriptomic analysis of the endophytic fungus Pestalotiopsis fici reveals its lifestyle and high potential for synthesis of natural products.</title>
        <authorList>
            <person name="Wang X."/>
            <person name="Zhang X."/>
            <person name="Liu L."/>
            <person name="Xiang M."/>
            <person name="Wang W."/>
            <person name="Sun X."/>
            <person name="Che Y."/>
            <person name="Guo L."/>
            <person name="Liu G."/>
            <person name="Guo L."/>
            <person name="Wang C."/>
            <person name="Yin W.B."/>
            <person name="Stadler M."/>
            <person name="Zhang X."/>
            <person name="Liu X."/>
        </authorList>
    </citation>
    <scope>NUCLEOTIDE SEQUENCE [LARGE SCALE GENOMIC DNA]</scope>
    <source>
        <strain evidence="6">W106-1 / CGMCC3.15140</strain>
    </source>
</reference>
<sequence length="312" mass="34633">MTKTSVQVIQWIVDTRNLWPEATKPAQLETVAPEYLAILTPEEKKGVLKYFFIRDAKMSLASQFLKHYVLSKTLGLPWSATTITRDPHGKPIYVAPDGSRPVEFNVSHQNGIVALAAVAHYDGPGAVDVGVDVVCVNEREARDHKMIETEGWARFVDMHADVFGKSETVDLKAVGRLTGQSKDVLNAHLRKFYALWCLREAYVKMTGEALLAPWLHQLEFQNLRAPEAGHTDASGTLVQTADDPPSTIIREHEVLFKGAKVDDANICLRSLGRDYMTATAVRTPASKEIALGWDLGPFETLDLSIILKHATF</sequence>
<dbReference type="GeneID" id="19274895"/>
<dbReference type="AlphaFoldDB" id="W3WVE9"/>
<dbReference type="RefSeq" id="XP_007836654.1">
    <property type="nucleotide sequence ID" value="XM_007838463.1"/>
</dbReference>
<accession>W3WVE9</accession>
<protein>
    <recommendedName>
        <fullName evidence="1">holo-[acyl-carrier-protein] synthase</fullName>
        <ecNumber evidence="1">2.7.8.7</ecNumber>
    </recommendedName>
</protein>
<organism evidence="5 6">
    <name type="scientific">Pestalotiopsis fici (strain W106-1 / CGMCC3.15140)</name>
    <dbReference type="NCBI Taxonomy" id="1229662"/>
    <lineage>
        <taxon>Eukaryota</taxon>
        <taxon>Fungi</taxon>
        <taxon>Dikarya</taxon>
        <taxon>Ascomycota</taxon>
        <taxon>Pezizomycotina</taxon>
        <taxon>Sordariomycetes</taxon>
        <taxon>Xylariomycetidae</taxon>
        <taxon>Amphisphaeriales</taxon>
        <taxon>Sporocadaceae</taxon>
        <taxon>Pestalotiopsis</taxon>
    </lineage>
</organism>
<dbReference type="HOGENOM" id="CLU_031126_0_0_1"/>
<dbReference type="Proteomes" id="UP000030651">
    <property type="component" value="Unassembled WGS sequence"/>
</dbReference>
<dbReference type="InterPro" id="IPR037143">
    <property type="entry name" value="4-PPantetheinyl_Trfase_dom_sf"/>
</dbReference>
<evidence type="ECO:0000256" key="1">
    <source>
        <dbReference type="ARBA" id="ARBA00013172"/>
    </source>
</evidence>
<name>W3WVE9_PESFW</name>
<dbReference type="KEGG" id="pfy:PFICI_09882"/>
<dbReference type="EC" id="2.7.8.7" evidence="1"/>
<dbReference type="InParanoid" id="W3WVE9"/>
<keyword evidence="6" id="KW-1185">Reference proteome</keyword>
<dbReference type="InterPro" id="IPR055066">
    <property type="entry name" value="AASDHPPT_N"/>
</dbReference>
<dbReference type="STRING" id="1229662.W3WVE9"/>
<dbReference type="eggNOG" id="KOG0945">
    <property type="taxonomic scope" value="Eukaryota"/>
</dbReference>
<evidence type="ECO:0000259" key="3">
    <source>
        <dbReference type="Pfam" id="PF01648"/>
    </source>
</evidence>
<gene>
    <name evidence="5" type="ORF">PFICI_09882</name>
</gene>
<dbReference type="Pfam" id="PF22624">
    <property type="entry name" value="AASDHPPT_N"/>
    <property type="match status" value="1"/>
</dbReference>
<evidence type="ECO:0000256" key="2">
    <source>
        <dbReference type="ARBA" id="ARBA00022679"/>
    </source>
</evidence>
<keyword evidence="2" id="KW-0808">Transferase</keyword>
<dbReference type="InterPro" id="IPR008278">
    <property type="entry name" value="4-PPantetheinyl_Trfase_dom"/>
</dbReference>
<feature type="domain" description="4'-phosphopantetheinyl transferase N-terminal" evidence="4">
    <location>
        <begin position="36"/>
        <end position="118"/>
    </location>
</feature>
<dbReference type="InterPro" id="IPR050559">
    <property type="entry name" value="P-Pant_transferase_sf"/>
</dbReference>
<evidence type="ECO:0000259" key="4">
    <source>
        <dbReference type="Pfam" id="PF22624"/>
    </source>
</evidence>
<dbReference type="PANTHER" id="PTHR12215:SF10">
    <property type="entry name" value="L-AMINOADIPATE-SEMIALDEHYDE DEHYDROGENASE-PHOSPHOPANTETHEINYL TRANSFERASE"/>
    <property type="match status" value="1"/>
</dbReference>